<accession>A0A0A2T5L8</accession>
<comment type="caution">
    <text evidence="2">The sequence shown here is derived from an EMBL/GenBank/DDBJ whole genome shotgun (WGS) entry which is preliminary data.</text>
</comment>
<dbReference type="STRING" id="1385514.N782_01565"/>
<dbReference type="PROSITE" id="PS51186">
    <property type="entry name" value="GNAT"/>
    <property type="match status" value="1"/>
</dbReference>
<dbReference type="Pfam" id="PF13508">
    <property type="entry name" value="Acetyltransf_7"/>
    <property type="match status" value="1"/>
</dbReference>
<dbReference type="InterPro" id="IPR016181">
    <property type="entry name" value="Acyl_CoA_acyltransferase"/>
</dbReference>
<dbReference type="AlphaFoldDB" id="A0A0A2T5L8"/>
<keyword evidence="2" id="KW-0808">Transferase</keyword>
<organism evidence="2 3">
    <name type="scientific">Pontibacillus yanchengensis Y32</name>
    <dbReference type="NCBI Taxonomy" id="1385514"/>
    <lineage>
        <taxon>Bacteria</taxon>
        <taxon>Bacillati</taxon>
        <taxon>Bacillota</taxon>
        <taxon>Bacilli</taxon>
        <taxon>Bacillales</taxon>
        <taxon>Bacillaceae</taxon>
        <taxon>Pontibacillus</taxon>
    </lineage>
</organism>
<feature type="domain" description="N-acetyltransferase" evidence="1">
    <location>
        <begin position="11"/>
        <end position="138"/>
    </location>
</feature>
<evidence type="ECO:0000259" key="1">
    <source>
        <dbReference type="PROSITE" id="PS51186"/>
    </source>
</evidence>
<dbReference type="InterPro" id="IPR000182">
    <property type="entry name" value="GNAT_dom"/>
</dbReference>
<evidence type="ECO:0000313" key="2">
    <source>
        <dbReference type="EMBL" id="KGP71097.1"/>
    </source>
</evidence>
<dbReference type="Gene3D" id="3.40.630.30">
    <property type="match status" value="1"/>
</dbReference>
<evidence type="ECO:0000313" key="3">
    <source>
        <dbReference type="Proteomes" id="UP000030147"/>
    </source>
</evidence>
<protein>
    <submittedName>
        <fullName evidence="2">GCN5 family acetyltransferase</fullName>
    </submittedName>
</protein>
<gene>
    <name evidence="2" type="ORF">N782_01565</name>
</gene>
<sequence length="138" mass="16224">MNLSLLNYYPITIRQYCSSDFPSIQLLNTQEGWHSHPSRKGDVKLAWEHSNIAYVATYHDELIGYIRGFTDHYISLFISELIISKEYRGLGLGKELLDYVHCLYPKTRIEMLATSSSKTFYEQLGYRSFYGFRKNFNE</sequence>
<keyword evidence="3" id="KW-1185">Reference proteome</keyword>
<dbReference type="EMBL" id="AVBF01000084">
    <property type="protein sequence ID" value="KGP71097.1"/>
    <property type="molecule type" value="Genomic_DNA"/>
</dbReference>
<dbReference type="GO" id="GO:0016747">
    <property type="term" value="F:acyltransferase activity, transferring groups other than amino-acyl groups"/>
    <property type="evidence" value="ECO:0007669"/>
    <property type="project" value="InterPro"/>
</dbReference>
<dbReference type="OrthoDB" id="3216107at2"/>
<dbReference type="eggNOG" id="COG3153">
    <property type="taxonomic scope" value="Bacteria"/>
</dbReference>
<proteinExistence type="predicted"/>
<dbReference type="CDD" id="cd04301">
    <property type="entry name" value="NAT_SF"/>
    <property type="match status" value="1"/>
</dbReference>
<name>A0A0A2T5L8_9BACI</name>
<reference evidence="2 3" key="1">
    <citation type="journal article" date="2015" name="Stand. Genomic Sci.">
        <title>High quality draft genome sequence of the moderately halophilic bacterium Pontibacillus yanchengensis Y32(T) and comparison among Pontibacillus genomes.</title>
        <authorList>
            <person name="Huang J."/>
            <person name="Qiao Z.X."/>
            <person name="Tang J.W."/>
            <person name="Wang G."/>
        </authorList>
    </citation>
    <scope>NUCLEOTIDE SEQUENCE [LARGE SCALE GENOMIC DNA]</scope>
    <source>
        <strain evidence="2 3">Y32</strain>
    </source>
</reference>
<dbReference type="Proteomes" id="UP000030147">
    <property type="component" value="Unassembled WGS sequence"/>
</dbReference>
<dbReference type="SUPFAM" id="SSF55729">
    <property type="entry name" value="Acyl-CoA N-acyltransferases (Nat)"/>
    <property type="match status" value="1"/>
</dbReference>